<keyword evidence="3" id="KW-1185">Reference proteome</keyword>
<dbReference type="PANTHER" id="PTHR34693:SF2">
    <property type="entry name" value="DUF3602 DOMAIN-CONTAINING PROTEIN"/>
    <property type="match status" value="1"/>
</dbReference>
<dbReference type="InterPro" id="IPR022024">
    <property type="entry name" value="DUF3602"/>
</dbReference>
<protein>
    <submittedName>
        <fullName evidence="2">Uncharacterized protein</fullName>
    </submittedName>
</protein>
<name>A0ABR4CTS4_9HELO</name>
<evidence type="ECO:0000256" key="1">
    <source>
        <dbReference type="SAM" id="MobiDB-lite"/>
    </source>
</evidence>
<sequence>MMPSRALSTLPRPGNFAVRAWSCHNLPSRVLKARQPVKQQRETLTKSHDAVRESWADPYSSFLGLHQLYITTSLPLLSITPTHKMPSNFQLVEPHPSVNSYAHAGRGGAGNYFKAPKTSKGSTARGPASLFEHGLPKSTSNFSSGRGGAGNIHKPSERAIFSFDEELQLQKTREDKMKDGAVYHIGRGGAGNWSSTRPESSRKDSSTTTLSVARSSSLDPIHFSTVQRTALGFHHYHHGWHLLSGLVLIPASIIS</sequence>
<dbReference type="InterPro" id="IPR053203">
    <property type="entry name" value="Cisplatin_resist-associated"/>
</dbReference>
<gene>
    <name evidence="2" type="ORF">VTL71DRAFT_10579</name>
</gene>
<dbReference type="PANTHER" id="PTHR34693">
    <property type="entry name" value="PROTEIN PAR32"/>
    <property type="match status" value="1"/>
</dbReference>
<proteinExistence type="predicted"/>
<feature type="region of interest" description="Disordered" evidence="1">
    <location>
        <begin position="174"/>
        <end position="207"/>
    </location>
</feature>
<dbReference type="Pfam" id="PF12223">
    <property type="entry name" value="DUF3602"/>
    <property type="match status" value="1"/>
</dbReference>
<dbReference type="EMBL" id="JAZHXI010000003">
    <property type="protein sequence ID" value="KAL2073255.1"/>
    <property type="molecule type" value="Genomic_DNA"/>
</dbReference>
<comment type="caution">
    <text evidence="2">The sequence shown here is derived from an EMBL/GenBank/DDBJ whole genome shotgun (WGS) entry which is preliminary data.</text>
</comment>
<feature type="region of interest" description="Disordered" evidence="1">
    <location>
        <begin position="134"/>
        <end position="155"/>
    </location>
</feature>
<evidence type="ECO:0000313" key="3">
    <source>
        <dbReference type="Proteomes" id="UP001595075"/>
    </source>
</evidence>
<reference evidence="2 3" key="1">
    <citation type="journal article" date="2024" name="Commun. Biol.">
        <title>Comparative genomic analysis of thermophilic fungi reveals convergent evolutionary adaptations and gene losses.</title>
        <authorList>
            <person name="Steindorff A.S."/>
            <person name="Aguilar-Pontes M.V."/>
            <person name="Robinson A.J."/>
            <person name="Andreopoulos B."/>
            <person name="LaButti K."/>
            <person name="Kuo A."/>
            <person name="Mondo S."/>
            <person name="Riley R."/>
            <person name="Otillar R."/>
            <person name="Haridas S."/>
            <person name="Lipzen A."/>
            <person name="Grimwood J."/>
            <person name="Schmutz J."/>
            <person name="Clum A."/>
            <person name="Reid I.D."/>
            <person name="Moisan M.C."/>
            <person name="Butler G."/>
            <person name="Nguyen T.T.M."/>
            <person name="Dewar K."/>
            <person name="Conant G."/>
            <person name="Drula E."/>
            <person name="Henrissat B."/>
            <person name="Hansel C."/>
            <person name="Singer S."/>
            <person name="Hutchinson M.I."/>
            <person name="de Vries R.P."/>
            <person name="Natvig D.O."/>
            <person name="Powell A.J."/>
            <person name="Tsang A."/>
            <person name="Grigoriev I.V."/>
        </authorList>
    </citation>
    <scope>NUCLEOTIDE SEQUENCE [LARGE SCALE GENOMIC DNA]</scope>
    <source>
        <strain evidence="2 3">CBS 494.80</strain>
    </source>
</reference>
<organism evidence="2 3">
    <name type="scientific">Oculimacula yallundae</name>
    <dbReference type="NCBI Taxonomy" id="86028"/>
    <lineage>
        <taxon>Eukaryota</taxon>
        <taxon>Fungi</taxon>
        <taxon>Dikarya</taxon>
        <taxon>Ascomycota</taxon>
        <taxon>Pezizomycotina</taxon>
        <taxon>Leotiomycetes</taxon>
        <taxon>Helotiales</taxon>
        <taxon>Ploettnerulaceae</taxon>
        <taxon>Oculimacula</taxon>
    </lineage>
</organism>
<dbReference type="Proteomes" id="UP001595075">
    <property type="component" value="Unassembled WGS sequence"/>
</dbReference>
<evidence type="ECO:0000313" key="2">
    <source>
        <dbReference type="EMBL" id="KAL2073255.1"/>
    </source>
</evidence>
<accession>A0ABR4CTS4</accession>